<dbReference type="EMBL" id="KN830610">
    <property type="protein sequence ID" value="KIK72635.1"/>
    <property type="molecule type" value="Genomic_DNA"/>
</dbReference>
<gene>
    <name evidence="1" type="ORF">PAXRUDRAFT_180265</name>
</gene>
<evidence type="ECO:0000313" key="1">
    <source>
        <dbReference type="EMBL" id="KIK72635.1"/>
    </source>
</evidence>
<reference evidence="1 2" key="1">
    <citation type="submission" date="2014-04" db="EMBL/GenBank/DDBJ databases">
        <authorList>
            <consortium name="DOE Joint Genome Institute"/>
            <person name="Kuo A."/>
            <person name="Kohler A."/>
            <person name="Jargeat P."/>
            <person name="Nagy L.G."/>
            <person name="Floudas D."/>
            <person name="Copeland A."/>
            <person name="Barry K.W."/>
            <person name="Cichocki N."/>
            <person name="Veneault-Fourrey C."/>
            <person name="LaButti K."/>
            <person name="Lindquist E.A."/>
            <person name="Lipzen A."/>
            <person name="Lundell T."/>
            <person name="Morin E."/>
            <person name="Murat C."/>
            <person name="Sun H."/>
            <person name="Tunlid A."/>
            <person name="Henrissat B."/>
            <person name="Grigoriev I.V."/>
            <person name="Hibbett D.S."/>
            <person name="Martin F."/>
            <person name="Nordberg H.P."/>
            <person name="Cantor M.N."/>
            <person name="Hua S.X."/>
        </authorList>
    </citation>
    <scope>NUCLEOTIDE SEQUENCE [LARGE SCALE GENOMIC DNA]</scope>
    <source>
        <strain evidence="1 2">Ve08.2h10</strain>
    </source>
</reference>
<sequence>AYVGNGASAKAKVYCEKCYNADIISLGLSDQNDVQNNRRVHCHTEDELKEHLWSTDEAAERGWCHLASTTLLGHLCHCTRGISDKSYNRAVISQT</sequence>
<name>A0A0D0D6T5_9AGAM</name>
<reference evidence="2" key="2">
    <citation type="submission" date="2015-01" db="EMBL/GenBank/DDBJ databases">
        <title>Evolutionary Origins and Diversification of the Mycorrhizal Mutualists.</title>
        <authorList>
            <consortium name="DOE Joint Genome Institute"/>
            <consortium name="Mycorrhizal Genomics Consortium"/>
            <person name="Kohler A."/>
            <person name="Kuo A."/>
            <person name="Nagy L.G."/>
            <person name="Floudas D."/>
            <person name="Copeland A."/>
            <person name="Barry K.W."/>
            <person name="Cichocki N."/>
            <person name="Veneault-Fourrey C."/>
            <person name="LaButti K."/>
            <person name="Lindquist E.A."/>
            <person name="Lipzen A."/>
            <person name="Lundell T."/>
            <person name="Morin E."/>
            <person name="Murat C."/>
            <person name="Riley R."/>
            <person name="Ohm R."/>
            <person name="Sun H."/>
            <person name="Tunlid A."/>
            <person name="Henrissat B."/>
            <person name="Grigoriev I.V."/>
            <person name="Hibbett D.S."/>
            <person name="Martin F."/>
        </authorList>
    </citation>
    <scope>NUCLEOTIDE SEQUENCE [LARGE SCALE GENOMIC DNA]</scope>
    <source>
        <strain evidence="2">Ve08.2h10</strain>
    </source>
</reference>
<dbReference type="HOGENOM" id="CLU_2378456_0_0_1"/>
<accession>A0A0D0D6T5</accession>
<dbReference type="AlphaFoldDB" id="A0A0D0D6T5"/>
<dbReference type="Proteomes" id="UP000054538">
    <property type="component" value="Unassembled WGS sequence"/>
</dbReference>
<protein>
    <submittedName>
        <fullName evidence="1">Uncharacterized protein</fullName>
    </submittedName>
</protein>
<dbReference type="InParanoid" id="A0A0D0D6T5"/>
<organism evidence="1 2">
    <name type="scientific">Paxillus rubicundulus Ve08.2h10</name>
    <dbReference type="NCBI Taxonomy" id="930991"/>
    <lineage>
        <taxon>Eukaryota</taxon>
        <taxon>Fungi</taxon>
        <taxon>Dikarya</taxon>
        <taxon>Basidiomycota</taxon>
        <taxon>Agaricomycotina</taxon>
        <taxon>Agaricomycetes</taxon>
        <taxon>Agaricomycetidae</taxon>
        <taxon>Boletales</taxon>
        <taxon>Paxilineae</taxon>
        <taxon>Paxillaceae</taxon>
        <taxon>Paxillus</taxon>
    </lineage>
</organism>
<feature type="non-terminal residue" evidence="1">
    <location>
        <position position="1"/>
    </location>
</feature>
<proteinExistence type="predicted"/>
<evidence type="ECO:0000313" key="2">
    <source>
        <dbReference type="Proteomes" id="UP000054538"/>
    </source>
</evidence>
<keyword evidence="2" id="KW-1185">Reference proteome</keyword>